<evidence type="ECO:0000313" key="3">
    <source>
        <dbReference type="Proteomes" id="UP000736787"/>
    </source>
</evidence>
<feature type="region of interest" description="Disordered" evidence="1">
    <location>
        <begin position="266"/>
        <end position="303"/>
    </location>
</feature>
<dbReference type="EMBL" id="RCMK01001272">
    <property type="protein sequence ID" value="KAG2898069.1"/>
    <property type="molecule type" value="Genomic_DNA"/>
</dbReference>
<feature type="compositionally biased region" description="Low complexity" evidence="1">
    <location>
        <begin position="205"/>
        <end position="247"/>
    </location>
</feature>
<comment type="caution">
    <text evidence="2">The sequence shown here is derived from an EMBL/GenBank/DDBJ whole genome shotgun (WGS) entry which is preliminary data.</text>
</comment>
<proteinExistence type="predicted"/>
<feature type="compositionally biased region" description="Basic and acidic residues" evidence="1">
    <location>
        <begin position="266"/>
        <end position="278"/>
    </location>
</feature>
<gene>
    <name evidence="2" type="ORF">PC117_g22649</name>
</gene>
<dbReference type="AlphaFoldDB" id="A0A8T1BDL8"/>
<evidence type="ECO:0000313" key="2">
    <source>
        <dbReference type="EMBL" id="KAG2898069.1"/>
    </source>
</evidence>
<dbReference type="VEuPathDB" id="FungiDB:PC110_g13000"/>
<evidence type="ECO:0000256" key="1">
    <source>
        <dbReference type="SAM" id="MobiDB-lite"/>
    </source>
</evidence>
<name>A0A8T1BDL8_9STRA</name>
<organism evidence="2 3">
    <name type="scientific">Phytophthora cactorum</name>
    <dbReference type="NCBI Taxonomy" id="29920"/>
    <lineage>
        <taxon>Eukaryota</taxon>
        <taxon>Sar</taxon>
        <taxon>Stramenopiles</taxon>
        <taxon>Oomycota</taxon>
        <taxon>Peronosporomycetes</taxon>
        <taxon>Peronosporales</taxon>
        <taxon>Peronosporaceae</taxon>
        <taxon>Phytophthora</taxon>
    </lineage>
</organism>
<dbReference type="Proteomes" id="UP000736787">
    <property type="component" value="Unassembled WGS sequence"/>
</dbReference>
<reference evidence="2" key="1">
    <citation type="submission" date="2018-10" db="EMBL/GenBank/DDBJ databases">
        <title>Effector identification in a new, highly contiguous assembly of the strawberry crown rot pathogen Phytophthora cactorum.</title>
        <authorList>
            <person name="Armitage A.D."/>
            <person name="Nellist C.F."/>
            <person name="Bates H."/>
            <person name="Vickerstaff R.J."/>
            <person name="Harrison R.J."/>
        </authorList>
    </citation>
    <scope>NUCLEOTIDE SEQUENCE</scope>
    <source>
        <strain evidence="2">4040</strain>
    </source>
</reference>
<accession>A0A8T1BDL8</accession>
<sequence length="303" mass="34750">MSSSSKNDDKERYLTYSIALRAANKEKEIKEEHWNAEDKFLNTTILLEGDLKDAFDDAAISDDDVRMEEDFIRALRTASIVVLPVGYNEKLQEDLWGVKKPRNETSPEYSKRFRALLRMENTLSRLYESSPMAEGALYHLYKRGLPIEWQNKYHASGQVYTSVAALVPFFKRFERGEQRLHHRGGLGGNNHRNNNQDRTHNQGCRGNTSQRRNNNSGGRQQNRGGNRGRGNSNGNSNGSSTGNKYCTFHRTTTHNTTYCRALRHDNQQEDHQQVDQRRGPRAAPSQQRQTEEALATTNICSWD</sequence>
<protein>
    <submittedName>
        <fullName evidence="2">Uncharacterized protein</fullName>
    </submittedName>
</protein>
<feature type="region of interest" description="Disordered" evidence="1">
    <location>
        <begin position="181"/>
        <end position="247"/>
    </location>
</feature>